<keyword evidence="5" id="KW-1185">Reference proteome</keyword>
<keyword evidence="2" id="KW-0012">Acyltransferase</keyword>
<name>A0ABZ1DZ92_9RHOB</name>
<evidence type="ECO:0000256" key="2">
    <source>
        <dbReference type="ARBA" id="ARBA00023315"/>
    </source>
</evidence>
<organism evidence="4 5">
    <name type="scientific">Thioclava litoralis</name>
    <dbReference type="NCBI Taxonomy" id="3076557"/>
    <lineage>
        <taxon>Bacteria</taxon>
        <taxon>Pseudomonadati</taxon>
        <taxon>Pseudomonadota</taxon>
        <taxon>Alphaproteobacteria</taxon>
        <taxon>Rhodobacterales</taxon>
        <taxon>Paracoccaceae</taxon>
        <taxon>Thioclava</taxon>
    </lineage>
</organism>
<dbReference type="Gene3D" id="3.40.630.30">
    <property type="match status" value="1"/>
</dbReference>
<feature type="domain" description="N-acetyltransferase" evidence="3">
    <location>
        <begin position="90"/>
        <end position="236"/>
    </location>
</feature>
<reference evidence="4 5" key="1">
    <citation type="submission" date="2023-09" db="EMBL/GenBank/DDBJ databases">
        <title>Thioclava shenzhenensis sp. nov., a multidrug resistant bacteria-antagonizing species isolated from coastal seawater.</title>
        <authorList>
            <person name="Long M."/>
        </authorList>
    </citation>
    <scope>NUCLEOTIDE SEQUENCE [LARGE SCALE GENOMIC DNA]</scope>
    <source>
        <strain evidence="4 5">FTW29</strain>
    </source>
</reference>
<dbReference type="CDD" id="cd04301">
    <property type="entry name" value="NAT_SF"/>
    <property type="match status" value="1"/>
</dbReference>
<accession>A0ABZ1DZ92</accession>
<protein>
    <submittedName>
        <fullName evidence="4">GNAT family N-acetyltransferase</fullName>
    </submittedName>
</protein>
<dbReference type="Pfam" id="PF00583">
    <property type="entry name" value="Acetyltransf_1"/>
    <property type="match status" value="1"/>
</dbReference>
<dbReference type="Proteomes" id="UP001623290">
    <property type="component" value="Chromosome"/>
</dbReference>
<dbReference type="RefSeq" id="WP_406720291.1">
    <property type="nucleotide sequence ID" value="NZ_CP135443.1"/>
</dbReference>
<sequence>MSPRLYDLVDATWPAASYRDVGGFTLREGRGAGNRVGSASLTLPLDEADIDAAIAGHHALSQPAIFQVRDGQEPLDAALAARGMEAYDEVVILGARLEDLPQEAADLTAFAHWPPLAIMRELFAQDGIDAARQAVMARAKGPSCVVLGRACDRPAGAAFVACAQTEAMLHALVVSPAFRRQGVARNIMAEAAFWAAQNGAERLSLVVRTENSAALALYNRLGMQPLCRYHYRREVL</sequence>
<dbReference type="PROSITE" id="PS51186">
    <property type="entry name" value="GNAT"/>
    <property type="match status" value="1"/>
</dbReference>
<dbReference type="PANTHER" id="PTHR43420">
    <property type="entry name" value="ACETYLTRANSFERASE"/>
    <property type="match status" value="1"/>
</dbReference>
<gene>
    <name evidence="4" type="ORF">RPE78_08490</name>
</gene>
<dbReference type="SUPFAM" id="SSF55729">
    <property type="entry name" value="Acyl-CoA N-acyltransferases (Nat)"/>
    <property type="match status" value="1"/>
</dbReference>
<dbReference type="PANTHER" id="PTHR43420:SF47">
    <property type="entry name" value="N-ACETYLTRANSFERASE DOMAIN-CONTAINING PROTEIN"/>
    <property type="match status" value="1"/>
</dbReference>
<dbReference type="InterPro" id="IPR000182">
    <property type="entry name" value="GNAT_dom"/>
</dbReference>
<dbReference type="InterPro" id="IPR016181">
    <property type="entry name" value="Acyl_CoA_acyltransferase"/>
</dbReference>
<dbReference type="EMBL" id="CP135443">
    <property type="protein sequence ID" value="WRY32752.1"/>
    <property type="molecule type" value="Genomic_DNA"/>
</dbReference>
<evidence type="ECO:0000313" key="5">
    <source>
        <dbReference type="Proteomes" id="UP001623290"/>
    </source>
</evidence>
<keyword evidence="1" id="KW-0808">Transferase</keyword>
<dbReference type="InterPro" id="IPR050680">
    <property type="entry name" value="YpeA/RimI_acetyltransf"/>
</dbReference>
<evidence type="ECO:0000313" key="4">
    <source>
        <dbReference type="EMBL" id="WRY32752.1"/>
    </source>
</evidence>
<evidence type="ECO:0000259" key="3">
    <source>
        <dbReference type="PROSITE" id="PS51186"/>
    </source>
</evidence>
<evidence type="ECO:0000256" key="1">
    <source>
        <dbReference type="ARBA" id="ARBA00022679"/>
    </source>
</evidence>
<proteinExistence type="predicted"/>